<dbReference type="Proteomes" id="UP001227964">
    <property type="component" value="Unassembled WGS sequence"/>
</dbReference>
<proteinExistence type="predicted"/>
<protein>
    <submittedName>
        <fullName evidence="3">DUF6160 family protein</fullName>
    </submittedName>
</protein>
<keyword evidence="1" id="KW-0732">Signal</keyword>
<name>A0ABT7I6C7_9GAMM</name>
<feature type="chain" id="PRO_5046469709" evidence="1">
    <location>
        <begin position="23"/>
        <end position="330"/>
    </location>
</feature>
<evidence type="ECO:0000313" key="4">
    <source>
        <dbReference type="Proteomes" id="UP001227964"/>
    </source>
</evidence>
<evidence type="ECO:0000259" key="2">
    <source>
        <dbReference type="Pfam" id="PF19657"/>
    </source>
</evidence>
<sequence>MKGLKKVALVTAISAASFGAQAEMQALDDSTMSNMTGQAGVTIELDANVSIGEIQYKDQGSLFMSDIAIGGAGLNGHTYADGTAAGTALDNLKIDIDIAGDGTDLGQSYGLAKINDPDVVEVANTGIQVPTDPLTGAAVGGQGEVAPTIDDGDLVIALDAIDQNDGVDLALNVGEVRLGDSSQGVNETTGAYTTGTGTVLLSNLRMNGQIGPIDIVIDGTTSNMNVNAYFQAGGQVTMPFMATSLGFKIHNGRGDDQLIYTNSRGDVAAFAHAQVDISPNADTTKGLNVNVQDFSGDIDLTNITLGTAPSIGSVYLTDLSVRADMNVYGH</sequence>
<gene>
    <name evidence="3" type="ORF">QPM17_00820</name>
</gene>
<organism evidence="3 4">
    <name type="scientific">Marinobacter azerbaijanicus</name>
    <dbReference type="NCBI Taxonomy" id="3050455"/>
    <lineage>
        <taxon>Bacteria</taxon>
        <taxon>Pseudomonadati</taxon>
        <taxon>Pseudomonadota</taxon>
        <taxon>Gammaproteobacteria</taxon>
        <taxon>Pseudomonadales</taxon>
        <taxon>Marinobacteraceae</taxon>
        <taxon>Marinobacter</taxon>
    </lineage>
</organism>
<feature type="signal peptide" evidence="1">
    <location>
        <begin position="1"/>
        <end position="22"/>
    </location>
</feature>
<comment type="caution">
    <text evidence="3">The sequence shown here is derived from an EMBL/GenBank/DDBJ whole genome shotgun (WGS) entry which is preliminary data.</text>
</comment>
<keyword evidence="4" id="KW-1185">Reference proteome</keyword>
<dbReference type="InterPro" id="IPR046158">
    <property type="entry name" value="DUF6160"/>
</dbReference>
<feature type="domain" description="DUF6160" evidence="2">
    <location>
        <begin position="1"/>
        <end position="100"/>
    </location>
</feature>
<accession>A0ABT7I6C7</accession>
<dbReference type="Pfam" id="PF19657">
    <property type="entry name" value="DUF6160"/>
    <property type="match status" value="1"/>
</dbReference>
<reference evidence="3 4" key="1">
    <citation type="submission" date="2023-06" db="EMBL/GenBank/DDBJ databases">
        <title>Marinobacter azerbaijanicus a moderately halophilic, isolated from Urmia Lake in Azerbaijan region of Iran.</title>
        <authorList>
            <person name="Sanchez-Porro C."/>
            <person name="Aghdam E.M."/>
            <person name="Saheb S.M."/>
            <person name="Tarhriz V."/>
            <person name="Kazemi E."/>
            <person name="Ammozegar M.A."/>
            <person name="Ventosa A."/>
            <person name="Hejazi M.S."/>
        </authorList>
    </citation>
    <scope>NUCLEOTIDE SEQUENCE [LARGE SCALE GENOMIC DNA]</scope>
    <source>
        <strain evidence="3 4">TBZ242</strain>
    </source>
</reference>
<dbReference type="RefSeq" id="WP_285387947.1">
    <property type="nucleotide sequence ID" value="NZ_JASSVS010000001.1"/>
</dbReference>
<evidence type="ECO:0000256" key="1">
    <source>
        <dbReference type="SAM" id="SignalP"/>
    </source>
</evidence>
<dbReference type="EMBL" id="JASSVS010000001">
    <property type="protein sequence ID" value="MDL0429654.1"/>
    <property type="molecule type" value="Genomic_DNA"/>
</dbReference>
<evidence type="ECO:0000313" key="3">
    <source>
        <dbReference type="EMBL" id="MDL0429654.1"/>
    </source>
</evidence>